<organism evidence="5 6">
    <name type="scientific">Rosistilla ulvae</name>
    <dbReference type="NCBI Taxonomy" id="1930277"/>
    <lineage>
        <taxon>Bacteria</taxon>
        <taxon>Pseudomonadati</taxon>
        <taxon>Planctomycetota</taxon>
        <taxon>Planctomycetia</taxon>
        <taxon>Pirellulales</taxon>
        <taxon>Pirellulaceae</taxon>
        <taxon>Rosistilla</taxon>
    </lineage>
</organism>
<name>A0A517M669_9BACT</name>
<reference evidence="5 6" key="1">
    <citation type="submission" date="2019-02" db="EMBL/GenBank/DDBJ databases">
        <title>Deep-cultivation of Planctomycetes and their phenomic and genomic characterization uncovers novel biology.</title>
        <authorList>
            <person name="Wiegand S."/>
            <person name="Jogler M."/>
            <person name="Boedeker C."/>
            <person name="Pinto D."/>
            <person name="Vollmers J."/>
            <person name="Rivas-Marin E."/>
            <person name="Kohn T."/>
            <person name="Peeters S.H."/>
            <person name="Heuer A."/>
            <person name="Rast P."/>
            <person name="Oberbeckmann S."/>
            <person name="Bunk B."/>
            <person name="Jeske O."/>
            <person name="Meyerdierks A."/>
            <person name="Storesund J.E."/>
            <person name="Kallscheuer N."/>
            <person name="Luecker S."/>
            <person name="Lage O.M."/>
            <person name="Pohl T."/>
            <person name="Merkel B.J."/>
            <person name="Hornburger P."/>
            <person name="Mueller R.-W."/>
            <person name="Bruemmer F."/>
            <person name="Labrenz M."/>
            <person name="Spormann A.M."/>
            <person name="Op den Camp H."/>
            <person name="Overmann J."/>
            <person name="Amann R."/>
            <person name="Jetten M.S.M."/>
            <person name="Mascher T."/>
            <person name="Medema M.H."/>
            <person name="Devos D.P."/>
            <person name="Kaster A.-K."/>
            <person name="Ovreas L."/>
            <person name="Rohde M."/>
            <person name="Galperin M.Y."/>
            <person name="Jogler C."/>
        </authorList>
    </citation>
    <scope>NUCLEOTIDE SEQUENCE [LARGE SCALE GENOMIC DNA]</scope>
    <source>
        <strain evidence="5 6">EC9</strain>
    </source>
</reference>
<dbReference type="KEGG" id="ruv:EC9_45640"/>
<comment type="similarity">
    <text evidence="1">Belongs to the UDPGP type 1 family.</text>
</comment>
<dbReference type="PANTHER" id="PTHR11952:SF2">
    <property type="entry name" value="LD24639P"/>
    <property type="match status" value="1"/>
</dbReference>
<dbReference type="RefSeq" id="WP_218934342.1">
    <property type="nucleotide sequence ID" value="NZ_CP036261.1"/>
</dbReference>
<dbReference type="SUPFAM" id="SSF53448">
    <property type="entry name" value="Nucleotide-diphospho-sugar transferases"/>
    <property type="match status" value="1"/>
</dbReference>
<gene>
    <name evidence="5" type="ORF">EC9_45640</name>
</gene>
<evidence type="ECO:0000256" key="3">
    <source>
        <dbReference type="ARBA" id="ARBA00022695"/>
    </source>
</evidence>
<dbReference type="EC" id="2.7.7.-" evidence="5"/>
<evidence type="ECO:0000259" key="4">
    <source>
        <dbReference type="Pfam" id="PF09413"/>
    </source>
</evidence>
<proteinExistence type="inferred from homology"/>
<dbReference type="InterPro" id="IPR011322">
    <property type="entry name" value="N-reg_PII-like_a/b"/>
</dbReference>
<dbReference type="InterPro" id="IPR029044">
    <property type="entry name" value="Nucleotide-diphossugar_trans"/>
</dbReference>
<dbReference type="CDD" id="cd04193">
    <property type="entry name" value="UDPGlcNAc_PPase"/>
    <property type="match status" value="1"/>
</dbReference>
<dbReference type="EMBL" id="CP036261">
    <property type="protein sequence ID" value="QDS90356.1"/>
    <property type="molecule type" value="Genomic_DNA"/>
</dbReference>
<keyword evidence="2 5" id="KW-0808">Transferase</keyword>
<dbReference type="SUPFAM" id="SSF54913">
    <property type="entry name" value="GlnB-like"/>
    <property type="match status" value="1"/>
</dbReference>
<sequence>MNTSLQSKLASCGQEHLLQFWDQLDSPQQRELAEQIEQIDFARLQRLIDAADAEVDLDAVASRAEPPRAVRADGTGADWNIDQAVQAGSEALAAGKVGMILVAGGQGSRLGFEKPKGLFPIGPVSQRTLFQMHADLLKAICERYQVMIPLYVMTSPATHAETIEYFAETDNLGLHDDQLHVFCQGTMPAVDRATGRVLLESKHQLALSPDGHGGTVSALAASGCLQDAISRGIEHLAYAQVDNPLANPCDAALIGHHILADSDMTTQVVRKRAPLERVGNVVLVDGKVQIIEYIHLPESAARQTEADGSLRLWAGNIAIHVFKTSFLKQATDHDDNLAFNRAYKKVPYVDGSGNVVSPADPNAIKFERFIFDLLPMAKNAFVVEGVAAEIFAPVKNADGAPSDTPAAARRAISDLHRGWLTAAGAKVAAGVSVEINPEWAQDAEEVADRIESGLSVAEDRYFEPQPGDLRQVVVARCDTATEASIIQSQLGGAGIQSFTQGTNASIMLSGIGNPSKGIPVFVANRDVDRARKILQSENDS</sequence>
<dbReference type="Gene3D" id="3.90.550.10">
    <property type="entry name" value="Spore Coat Polysaccharide Biosynthesis Protein SpsA, Chain A"/>
    <property type="match status" value="1"/>
</dbReference>
<accession>A0A517M669</accession>
<protein>
    <submittedName>
        <fullName evidence="5">Putative uridylyltransferase</fullName>
        <ecNumber evidence="5">2.7.7.-</ecNumber>
    </submittedName>
</protein>
<dbReference type="Pfam" id="PF09413">
    <property type="entry name" value="DUF2007"/>
    <property type="match status" value="1"/>
</dbReference>
<dbReference type="AlphaFoldDB" id="A0A517M669"/>
<evidence type="ECO:0000313" key="6">
    <source>
        <dbReference type="Proteomes" id="UP000319557"/>
    </source>
</evidence>
<dbReference type="Gene3D" id="3.30.70.790">
    <property type="entry name" value="UreE, C-terminal domain"/>
    <property type="match status" value="1"/>
</dbReference>
<dbReference type="InterPro" id="IPR002618">
    <property type="entry name" value="UDPGP_fam"/>
</dbReference>
<dbReference type="PANTHER" id="PTHR11952">
    <property type="entry name" value="UDP- GLUCOSE PYROPHOSPHORYLASE"/>
    <property type="match status" value="1"/>
</dbReference>
<dbReference type="Pfam" id="PF01704">
    <property type="entry name" value="UDPGP"/>
    <property type="match status" value="1"/>
</dbReference>
<keyword evidence="6" id="KW-1185">Reference proteome</keyword>
<evidence type="ECO:0000313" key="5">
    <source>
        <dbReference type="EMBL" id="QDS90356.1"/>
    </source>
</evidence>
<dbReference type="Proteomes" id="UP000319557">
    <property type="component" value="Chromosome"/>
</dbReference>
<evidence type="ECO:0000256" key="2">
    <source>
        <dbReference type="ARBA" id="ARBA00022679"/>
    </source>
</evidence>
<keyword evidence="3 5" id="KW-0548">Nucleotidyltransferase</keyword>
<dbReference type="GO" id="GO:0070569">
    <property type="term" value="F:uridylyltransferase activity"/>
    <property type="evidence" value="ECO:0007669"/>
    <property type="project" value="InterPro"/>
</dbReference>
<feature type="domain" description="DUF2007" evidence="4">
    <location>
        <begin position="477"/>
        <end position="536"/>
    </location>
</feature>
<dbReference type="InterPro" id="IPR039741">
    <property type="entry name" value="UDP-sugar_pyrophosphorylase"/>
</dbReference>
<dbReference type="InterPro" id="IPR018551">
    <property type="entry name" value="DUF2007"/>
</dbReference>
<evidence type="ECO:0000256" key="1">
    <source>
        <dbReference type="ARBA" id="ARBA00010401"/>
    </source>
</evidence>